<gene>
    <name evidence="1" type="ORF">ALP78_05197</name>
</gene>
<reference evidence="1 2" key="1">
    <citation type="submission" date="2018-08" db="EMBL/GenBank/DDBJ databases">
        <title>Recombination of ecologically and evolutionarily significant loci maintains genetic cohesion in the Pseudomonas syringae species complex.</title>
        <authorList>
            <person name="Dillon M."/>
            <person name="Thakur S."/>
            <person name="Almeida R.N.D."/>
            <person name="Weir B.S."/>
            <person name="Guttman D.S."/>
        </authorList>
    </citation>
    <scope>NUCLEOTIDE SEQUENCE [LARGE SCALE GENOMIC DNA]</scope>
    <source>
        <strain evidence="1 2">ICMP 4996</strain>
    </source>
</reference>
<dbReference type="AlphaFoldDB" id="A0A3M4YVS2"/>
<name>A0A3M4YVS2_9PSED</name>
<proteinExistence type="predicted"/>
<dbReference type="Proteomes" id="UP000268004">
    <property type="component" value="Unassembled WGS sequence"/>
</dbReference>
<comment type="caution">
    <text evidence="1">The sequence shown here is derived from an EMBL/GenBank/DDBJ whole genome shotgun (WGS) entry which is preliminary data.</text>
</comment>
<sequence length="566" mass="62149">MQARCAVLPQQVVTAARVGNERHAFDRIGHLYRAGQQFVAGVFRKPGGRAHEIGEQQQGERQDHQYQATGTIRMAVYQAHGNDLSTERDLQLAVDGHLHVAGVKVQLEIALVAERHAIGERHADRIGVACAFAEQTVSEREVSHLALCIRQLFAGRELKRFLGRGKQLGGVQLRLETGQIGARCFSHMFQRSLALSVFGIHQFDHFKPGAGQGFAQGRVVFQGLSVDDHHVHDLAGNLAGVEHFGHAGLGLDVREHRVPGGDRLYIVGIESCRDIGIRGIDHLEVFFTELDTVQRSGQQVVRHRQLDQIDVHAFQIGDFLAFALEHDAVVTVGEVADDQCRAFHATCGRDGQSVHVGHGAAIELAGGVLIDGFDVVIELGDIDLDAVLFCPLVDDALATCVFPRHPACVDGPADVEVIFLGGSRREAQRSKQACRQQTEETRLLHVEKSPVVKKGGQEQRDTTGVPVSRAFVPPCNLYWRSPTLGPATCLLASRNPSRLLQIVVPRTCVDSCTPLIKRELCQLVLRLVFQGLAESSTASCRGNCLVLVRDRTVMRQRRMKCFVACL</sequence>
<dbReference type="EMBL" id="RBSD01000013">
    <property type="protein sequence ID" value="RMR92764.1"/>
    <property type="molecule type" value="Genomic_DNA"/>
</dbReference>
<evidence type="ECO:0000313" key="2">
    <source>
        <dbReference type="Proteomes" id="UP000268004"/>
    </source>
</evidence>
<accession>A0A3M4YVS2</accession>
<protein>
    <submittedName>
        <fullName evidence="1">Uncharacterized protein</fullName>
    </submittedName>
</protein>
<evidence type="ECO:0000313" key="1">
    <source>
        <dbReference type="EMBL" id="RMR92764.1"/>
    </source>
</evidence>
<organism evidence="1 2">
    <name type="scientific">Pseudomonas coronafaciens pv. striafaciens</name>
    <dbReference type="NCBI Taxonomy" id="235276"/>
    <lineage>
        <taxon>Bacteria</taxon>
        <taxon>Pseudomonadati</taxon>
        <taxon>Pseudomonadota</taxon>
        <taxon>Gammaproteobacteria</taxon>
        <taxon>Pseudomonadales</taxon>
        <taxon>Pseudomonadaceae</taxon>
        <taxon>Pseudomonas</taxon>
        <taxon>Pseudomonas coronafaciens</taxon>
    </lineage>
</organism>